<accession>A0A0D0E6P0</accession>
<protein>
    <submittedName>
        <fullName evidence="1">Uncharacterized protein</fullName>
    </submittedName>
</protein>
<dbReference type="EMBL" id="KN824827">
    <property type="protein sequence ID" value="KIL00747.1"/>
    <property type="molecule type" value="Genomic_DNA"/>
</dbReference>
<reference evidence="1 2" key="1">
    <citation type="submission" date="2014-04" db="EMBL/GenBank/DDBJ databases">
        <authorList>
            <consortium name="DOE Joint Genome Institute"/>
            <person name="Kuo A."/>
            <person name="Kohler A."/>
            <person name="Jargeat P."/>
            <person name="Nagy L.G."/>
            <person name="Floudas D."/>
            <person name="Copeland A."/>
            <person name="Barry K.W."/>
            <person name="Cichocki N."/>
            <person name="Veneault-Fourrey C."/>
            <person name="LaButti K."/>
            <person name="Lindquist E.A."/>
            <person name="Lipzen A."/>
            <person name="Lundell T."/>
            <person name="Morin E."/>
            <person name="Murat C."/>
            <person name="Sun H."/>
            <person name="Tunlid A."/>
            <person name="Henrissat B."/>
            <person name="Grigoriev I.V."/>
            <person name="Hibbett D.S."/>
            <person name="Martin F."/>
            <person name="Nordberg H.P."/>
            <person name="Cantor M.N."/>
            <person name="Hua S.X."/>
        </authorList>
    </citation>
    <scope>NUCLEOTIDE SEQUENCE [LARGE SCALE GENOMIC DNA]</scope>
    <source>
        <strain evidence="1 2">Ve08.2h10</strain>
    </source>
</reference>
<evidence type="ECO:0000313" key="1">
    <source>
        <dbReference type="EMBL" id="KIL00747.1"/>
    </source>
</evidence>
<evidence type="ECO:0000313" key="2">
    <source>
        <dbReference type="Proteomes" id="UP000054538"/>
    </source>
</evidence>
<dbReference type="InParanoid" id="A0A0D0E6P0"/>
<reference evidence="2" key="2">
    <citation type="submission" date="2015-01" db="EMBL/GenBank/DDBJ databases">
        <title>Evolutionary Origins and Diversification of the Mycorrhizal Mutualists.</title>
        <authorList>
            <consortium name="DOE Joint Genome Institute"/>
            <consortium name="Mycorrhizal Genomics Consortium"/>
            <person name="Kohler A."/>
            <person name="Kuo A."/>
            <person name="Nagy L.G."/>
            <person name="Floudas D."/>
            <person name="Copeland A."/>
            <person name="Barry K.W."/>
            <person name="Cichocki N."/>
            <person name="Veneault-Fourrey C."/>
            <person name="LaButti K."/>
            <person name="Lindquist E.A."/>
            <person name="Lipzen A."/>
            <person name="Lundell T."/>
            <person name="Morin E."/>
            <person name="Murat C."/>
            <person name="Riley R."/>
            <person name="Ohm R."/>
            <person name="Sun H."/>
            <person name="Tunlid A."/>
            <person name="Henrissat B."/>
            <person name="Grigoriev I.V."/>
            <person name="Hibbett D.S."/>
            <person name="Martin F."/>
        </authorList>
    </citation>
    <scope>NUCLEOTIDE SEQUENCE [LARGE SCALE GENOMIC DNA]</scope>
    <source>
        <strain evidence="2">Ve08.2h10</strain>
    </source>
</reference>
<keyword evidence="2" id="KW-1185">Reference proteome</keyword>
<dbReference type="OrthoDB" id="3269405at2759"/>
<dbReference type="HOGENOM" id="CLU_094687_0_0_1"/>
<organism evidence="1 2">
    <name type="scientific">Paxillus rubicundulus Ve08.2h10</name>
    <dbReference type="NCBI Taxonomy" id="930991"/>
    <lineage>
        <taxon>Eukaryota</taxon>
        <taxon>Fungi</taxon>
        <taxon>Dikarya</taxon>
        <taxon>Basidiomycota</taxon>
        <taxon>Agaricomycotina</taxon>
        <taxon>Agaricomycetes</taxon>
        <taxon>Agaricomycetidae</taxon>
        <taxon>Boletales</taxon>
        <taxon>Paxilineae</taxon>
        <taxon>Paxillaceae</taxon>
        <taxon>Paxillus</taxon>
    </lineage>
</organism>
<proteinExistence type="predicted"/>
<sequence>MPHIVEWKLVVEFGKNAIGMSHFIPQKVYQPYTEADRLRYIQDITLKQTIFFYSNNQSELGISLEDALKQRFKHLDDKDEPMFIGCGPSVSIRLQWPGYRPWTKQIPTMDFKNPKGPITKIKLAKNIANCVRRFIEVGPLESLHLCPLIDVYSKVGDTKAMEPDSDRRWKVGKRNIKVEDLVLVSLHHVSKGSWQPQLRLRKPFPQPNLHLGDCASSSAQ</sequence>
<dbReference type="Proteomes" id="UP000054538">
    <property type="component" value="Unassembled WGS sequence"/>
</dbReference>
<name>A0A0D0E6P0_9AGAM</name>
<dbReference type="AlphaFoldDB" id="A0A0D0E6P0"/>
<gene>
    <name evidence="1" type="ORF">PAXRUDRAFT_598900</name>
</gene>
<dbReference type="STRING" id="930991.A0A0D0E6P0"/>